<name>A0ABD0KQB6_9CAEN</name>
<comment type="caution">
    <text evidence="1">The sequence shown here is derived from an EMBL/GenBank/DDBJ whole genome shotgun (WGS) entry which is preliminary data.</text>
</comment>
<dbReference type="AlphaFoldDB" id="A0ABD0KQB6"/>
<gene>
    <name evidence="1" type="ORF">BaRGS_00019632</name>
</gene>
<evidence type="ECO:0008006" key="3">
    <source>
        <dbReference type="Google" id="ProtNLM"/>
    </source>
</evidence>
<feature type="non-terminal residue" evidence="1">
    <location>
        <position position="1"/>
    </location>
</feature>
<reference evidence="1 2" key="1">
    <citation type="journal article" date="2023" name="Sci. Data">
        <title>Genome assembly of the Korean intertidal mud-creeper Batillaria attramentaria.</title>
        <authorList>
            <person name="Patra A.K."/>
            <person name="Ho P.T."/>
            <person name="Jun S."/>
            <person name="Lee S.J."/>
            <person name="Kim Y."/>
            <person name="Won Y.J."/>
        </authorList>
    </citation>
    <scope>NUCLEOTIDE SEQUENCE [LARGE SCALE GENOMIC DNA]</scope>
    <source>
        <strain evidence="1">Wonlab-2016</strain>
    </source>
</reference>
<proteinExistence type="predicted"/>
<protein>
    <recommendedName>
        <fullName evidence="3">Secreted protein</fullName>
    </recommendedName>
</protein>
<evidence type="ECO:0000313" key="2">
    <source>
        <dbReference type="Proteomes" id="UP001519460"/>
    </source>
</evidence>
<sequence>FVLLGCGVVALNCQSKYALQQEQMKCFTRRGISLQVHDGEIQNVVQDDPSAVCGQQEEYRSALTCAFDVGKRCLRESGVTTDILPDADRVADGIAYMCRHISEIDPECLENAKPAMKQCVMDKAVAQLMGVSRDVKSITCAAFQLAYDCMKEELHCPGRTKEVTLRLTNDYMRPPACSSFDDGNDDYSHNDDNVPYRFTTMAPMTTVQLVTTVMALPDVSCYDPSSIQRGQQECMRREGLDVDLPQVHLRSGMQAKQSYMDAILSNNKDIHTVCREKLPRQRAMSCAIDVARKCMPAGYKDYLPDSSSAAGILDEICDNPDLFKIKCATAKASELFDCGYRRGSQYRGGSTKDLLCKAFHWNLDCLLEVMPDCGCRTTRLYMEMGRKLNPPACPPIRTSTPECSASSDQFVSTNGAGRVYGLSAVMIMLYTMWEYDVECAQRVQLPILECADAESRTELLKPMLVRTIMSVVEQCDDEGKAEKMAQYSDPKYMICKTFEMAHNCTVEHMSECSTRTQKVATTLTGRYLLPPACKSQGAL</sequence>
<keyword evidence="2" id="KW-1185">Reference proteome</keyword>
<evidence type="ECO:0000313" key="1">
    <source>
        <dbReference type="EMBL" id="KAK7489118.1"/>
    </source>
</evidence>
<organism evidence="1 2">
    <name type="scientific">Batillaria attramentaria</name>
    <dbReference type="NCBI Taxonomy" id="370345"/>
    <lineage>
        <taxon>Eukaryota</taxon>
        <taxon>Metazoa</taxon>
        <taxon>Spiralia</taxon>
        <taxon>Lophotrochozoa</taxon>
        <taxon>Mollusca</taxon>
        <taxon>Gastropoda</taxon>
        <taxon>Caenogastropoda</taxon>
        <taxon>Sorbeoconcha</taxon>
        <taxon>Cerithioidea</taxon>
        <taxon>Batillariidae</taxon>
        <taxon>Batillaria</taxon>
    </lineage>
</organism>
<dbReference type="Proteomes" id="UP001519460">
    <property type="component" value="Unassembled WGS sequence"/>
</dbReference>
<accession>A0ABD0KQB6</accession>
<dbReference type="EMBL" id="JACVVK020000142">
    <property type="protein sequence ID" value="KAK7489118.1"/>
    <property type="molecule type" value="Genomic_DNA"/>
</dbReference>